<evidence type="ECO:0000313" key="6">
    <source>
        <dbReference type="EMBL" id="NWR58961.1"/>
    </source>
</evidence>
<dbReference type="GO" id="GO:0005184">
    <property type="term" value="F:neuropeptide hormone activity"/>
    <property type="evidence" value="ECO:0007669"/>
    <property type="project" value="InterPro"/>
</dbReference>
<feature type="chain" id="PRO_5029680899" evidence="5">
    <location>
        <begin position="26"/>
        <end position="110"/>
    </location>
</feature>
<evidence type="ECO:0000256" key="5">
    <source>
        <dbReference type="SAM" id="SignalP"/>
    </source>
</evidence>
<evidence type="ECO:0000256" key="3">
    <source>
        <dbReference type="ARBA" id="ARBA00022525"/>
    </source>
</evidence>
<feature type="non-terminal residue" evidence="6">
    <location>
        <position position="1"/>
    </location>
</feature>
<evidence type="ECO:0000313" key="7">
    <source>
        <dbReference type="Proteomes" id="UP000551127"/>
    </source>
</evidence>
<reference evidence="6 7" key="1">
    <citation type="submission" date="2019-09" db="EMBL/GenBank/DDBJ databases">
        <title>Bird 10,000 Genomes (B10K) Project - Family phase.</title>
        <authorList>
            <person name="Zhang G."/>
        </authorList>
    </citation>
    <scope>NUCLEOTIDE SEQUENCE [LARGE SCALE GENOMIC DNA]</scope>
    <source>
        <strain evidence="6">B10K-DU-012-80</strain>
    </source>
</reference>
<dbReference type="InterPro" id="IPR036722">
    <property type="entry name" value="CART_C_sf"/>
</dbReference>
<dbReference type="EMBL" id="VYZL01002114">
    <property type="protein sequence ID" value="NWR58961.1"/>
    <property type="molecule type" value="Genomic_DNA"/>
</dbReference>
<comment type="caution">
    <text evidence="6">The sequence shown here is derived from an EMBL/GenBank/DDBJ whole genome shotgun (WGS) entry which is preliminary data.</text>
</comment>
<dbReference type="GO" id="GO:0007186">
    <property type="term" value="P:G protein-coupled receptor signaling pathway"/>
    <property type="evidence" value="ECO:0007669"/>
    <property type="project" value="InterPro"/>
</dbReference>
<dbReference type="Proteomes" id="UP000551127">
    <property type="component" value="Unassembled WGS sequence"/>
</dbReference>
<dbReference type="GO" id="GO:0008343">
    <property type="term" value="P:adult feeding behavior"/>
    <property type="evidence" value="ECO:0007669"/>
    <property type="project" value="InterPro"/>
</dbReference>
<proteinExistence type="inferred from homology"/>
<evidence type="ECO:0000256" key="4">
    <source>
        <dbReference type="ARBA" id="ARBA00023157"/>
    </source>
</evidence>
<evidence type="ECO:0000256" key="1">
    <source>
        <dbReference type="ARBA" id="ARBA00004613"/>
    </source>
</evidence>
<dbReference type="GO" id="GO:0043410">
    <property type="term" value="P:positive regulation of MAPK cascade"/>
    <property type="evidence" value="ECO:0007669"/>
    <property type="project" value="InterPro"/>
</dbReference>
<dbReference type="GO" id="GO:0032099">
    <property type="term" value="P:negative regulation of appetite"/>
    <property type="evidence" value="ECO:0007669"/>
    <property type="project" value="InterPro"/>
</dbReference>
<dbReference type="PANTHER" id="PTHR16655">
    <property type="entry name" value="COCAINE AND AMPHETAMINE REGULATED TRANSCRIPT PROTEIN"/>
    <property type="match status" value="1"/>
</dbReference>
<dbReference type="PANTHER" id="PTHR16655:SF4">
    <property type="entry name" value="COCAINE- AND AMPHETAMINE-REGULATED TRANSCRIPT PROTEIN"/>
    <property type="match status" value="1"/>
</dbReference>
<gene>
    <name evidence="6" type="primary">Cartpt</name>
    <name evidence="6" type="ORF">BUCABY_R16001</name>
</gene>
<protein>
    <submittedName>
        <fullName evidence="6">CART protein</fullName>
    </submittedName>
</protein>
<organism evidence="6 7">
    <name type="scientific">Bucorvus abyssinicus</name>
    <name type="common">Northern ground-hornbill</name>
    <name type="synonym">Abyssinian ground-hornbill</name>
    <dbReference type="NCBI Taxonomy" id="153643"/>
    <lineage>
        <taxon>Eukaryota</taxon>
        <taxon>Metazoa</taxon>
        <taxon>Chordata</taxon>
        <taxon>Craniata</taxon>
        <taxon>Vertebrata</taxon>
        <taxon>Euteleostomi</taxon>
        <taxon>Archelosauria</taxon>
        <taxon>Archosauria</taxon>
        <taxon>Dinosauria</taxon>
        <taxon>Saurischia</taxon>
        <taxon>Theropoda</taxon>
        <taxon>Coelurosauria</taxon>
        <taxon>Aves</taxon>
        <taxon>Neognathae</taxon>
        <taxon>Neoaves</taxon>
        <taxon>Telluraves</taxon>
        <taxon>Coraciimorphae</taxon>
        <taxon>Bucerotiformes</taxon>
        <taxon>Bucorvidae</taxon>
        <taxon>Bucorvus</taxon>
    </lineage>
</organism>
<dbReference type="InterPro" id="IPR009106">
    <property type="entry name" value="CART"/>
</dbReference>
<comment type="subcellular location">
    <subcellularLocation>
        <location evidence="1">Secreted</location>
    </subcellularLocation>
</comment>
<comment type="similarity">
    <text evidence="2">Belongs to the CART family.</text>
</comment>
<name>A0A7K4YIQ5_BUCAB</name>
<feature type="non-terminal residue" evidence="6">
    <location>
        <position position="110"/>
    </location>
</feature>
<dbReference type="GO" id="GO:0009267">
    <property type="term" value="P:cellular response to starvation"/>
    <property type="evidence" value="ECO:0007669"/>
    <property type="project" value="InterPro"/>
</dbReference>
<keyword evidence="3" id="KW-0964">Secreted</keyword>
<accession>A0A7K4YIQ5</accession>
<dbReference type="AlphaFoldDB" id="A0A7K4YIQ5"/>
<keyword evidence="7" id="KW-1185">Reference proteome</keyword>
<dbReference type="Pfam" id="PF06373">
    <property type="entry name" value="CART"/>
    <property type="match status" value="1"/>
</dbReference>
<keyword evidence="5" id="KW-0732">Signal</keyword>
<sequence length="110" mass="11727">TRSMESVWLCLLCLAGSGLILLGTAEPVLGLRPGESLPGQSQEEMELVEVLQEVLEKLGSRELPAVEKRLSWVPLCGAGQPCAVRRGARLGMLCSCPRGTACDFGILKCS</sequence>
<dbReference type="GO" id="GO:0005615">
    <property type="term" value="C:extracellular space"/>
    <property type="evidence" value="ECO:0007669"/>
    <property type="project" value="InterPro"/>
</dbReference>
<evidence type="ECO:0000256" key="2">
    <source>
        <dbReference type="ARBA" id="ARBA00005294"/>
    </source>
</evidence>
<dbReference type="OrthoDB" id="9936511at2759"/>
<feature type="signal peptide" evidence="5">
    <location>
        <begin position="1"/>
        <end position="25"/>
    </location>
</feature>
<dbReference type="Gene3D" id="4.10.40.30">
    <property type="entry name" value="CART, C-terminal domain"/>
    <property type="match status" value="1"/>
</dbReference>
<dbReference type="SUPFAM" id="SSF64546">
    <property type="entry name" value="Satiety factor CART (cocaine and amphetamine regulated transcript)"/>
    <property type="match status" value="1"/>
</dbReference>
<keyword evidence="4" id="KW-1015">Disulfide bond</keyword>